<dbReference type="SUPFAM" id="SSF101874">
    <property type="entry name" value="YceI-like"/>
    <property type="match status" value="1"/>
</dbReference>
<dbReference type="EMBL" id="CP045652">
    <property type="protein sequence ID" value="QGA28204.1"/>
    <property type="molecule type" value="Genomic_DNA"/>
</dbReference>
<sequence>MAQWTLDTAHSEIEFKVKHMMISTVKGSFQDFAVTVENDSETIENAQVTVLIKTESINTKNEQRDQHLKSGDFFDAATYPEIKFVSTGITKVDDEEYKVTGDLTVIDVTKPVSFKAEFGGIGKDPWGNQKAGYTVTGKINRTDFGLSWNAALETGGVMVSDEVKFQADLQFILA</sequence>
<protein>
    <recommendedName>
        <fullName evidence="1">Lipid/polyisoprenoid-binding YceI-like domain-containing protein</fullName>
    </recommendedName>
</protein>
<dbReference type="KEGG" id="sphe:GFH32_08005"/>
<accession>A0A5Q0QFS9</accession>
<name>A0A5Q0QFS9_9SPHI</name>
<gene>
    <name evidence="2" type="ORF">GFH32_08005</name>
</gene>
<dbReference type="RefSeq" id="WP_153513030.1">
    <property type="nucleotide sequence ID" value="NZ_CP045652.1"/>
</dbReference>
<feature type="domain" description="Lipid/polyisoprenoid-binding YceI-like" evidence="1">
    <location>
        <begin position="3"/>
        <end position="172"/>
    </location>
</feature>
<evidence type="ECO:0000259" key="1">
    <source>
        <dbReference type="SMART" id="SM00867"/>
    </source>
</evidence>
<reference evidence="2 3" key="1">
    <citation type="submission" date="2019-10" db="EMBL/GenBank/DDBJ databases">
        <authorList>
            <person name="Dong K."/>
        </authorList>
    </citation>
    <scope>NUCLEOTIDE SEQUENCE [LARGE SCALE GENOMIC DNA]</scope>
    <source>
        <strain evidence="3">dk4302</strain>
    </source>
</reference>
<proteinExistence type="predicted"/>
<evidence type="ECO:0000313" key="3">
    <source>
        <dbReference type="Proteomes" id="UP000326921"/>
    </source>
</evidence>
<dbReference type="PANTHER" id="PTHR34406:SF1">
    <property type="entry name" value="PROTEIN YCEI"/>
    <property type="match status" value="1"/>
</dbReference>
<dbReference type="PANTHER" id="PTHR34406">
    <property type="entry name" value="PROTEIN YCEI"/>
    <property type="match status" value="1"/>
</dbReference>
<dbReference type="InterPro" id="IPR036761">
    <property type="entry name" value="TTHA0802/YceI-like_sf"/>
</dbReference>
<dbReference type="Gene3D" id="2.40.128.110">
    <property type="entry name" value="Lipid/polyisoprenoid-binding, YceI-like"/>
    <property type="match status" value="1"/>
</dbReference>
<dbReference type="AlphaFoldDB" id="A0A5Q0QFS9"/>
<dbReference type="InterPro" id="IPR007372">
    <property type="entry name" value="Lipid/polyisoprenoid-bd_YceI"/>
</dbReference>
<evidence type="ECO:0000313" key="2">
    <source>
        <dbReference type="EMBL" id="QGA28204.1"/>
    </source>
</evidence>
<organism evidence="2 3">
    <name type="scientific">Sphingobacterium zhuxiongii</name>
    <dbReference type="NCBI Taxonomy" id="2662364"/>
    <lineage>
        <taxon>Bacteria</taxon>
        <taxon>Pseudomonadati</taxon>
        <taxon>Bacteroidota</taxon>
        <taxon>Sphingobacteriia</taxon>
        <taxon>Sphingobacteriales</taxon>
        <taxon>Sphingobacteriaceae</taxon>
        <taxon>Sphingobacterium</taxon>
    </lineage>
</organism>
<dbReference type="SMART" id="SM00867">
    <property type="entry name" value="YceI"/>
    <property type="match status" value="1"/>
</dbReference>
<keyword evidence="3" id="KW-1185">Reference proteome</keyword>
<dbReference type="Proteomes" id="UP000326921">
    <property type="component" value="Chromosome"/>
</dbReference>
<dbReference type="Pfam" id="PF04264">
    <property type="entry name" value="YceI"/>
    <property type="match status" value="1"/>
</dbReference>